<accession>A0A267EIC5</accession>
<evidence type="ECO:0000313" key="2">
    <source>
        <dbReference type="EMBL" id="PAA60599.1"/>
    </source>
</evidence>
<comment type="caution">
    <text evidence="2">The sequence shown here is derived from an EMBL/GenBank/DDBJ whole genome shotgun (WGS) entry which is preliminary data.</text>
</comment>
<feature type="non-terminal residue" evidence="2">
    <location>
        <position position="1"/>
    </location>
</feature>
<keyword evidence="3" id="KW-1185">Reference proteome</keyword>
<protein>
    <submittedName>
        <fullName evidence="2">Uncharacterized protein</fullName>
    </submittedName>
</protein>
<keyword evidence="1" id="KW-0472">Membrane</keyword>
<evidence type="ECO:0000313" key="3">
    <source>
        <dbReference type="Proteomes" id="UP000215902"/>
    </source>
</evidence>
<keyword evidence="1" id="KW-0812">Transmembrane</keyword>
<dbReference type="Proteomes" id="UP000215902">
    <property type="component" value="Unassembled WGS sequence"/>
</dbReference>
<sequence length="68" mass="7747">RFDSSLLETPTWVLIVFSASLVTLTLHYFYTFESVRPGLLEFNYTGIARRSALRSRDASLLRQSADCS</sequence>
<reference evidence="2 3" key="1">
    <citation type="submission" date="2017-06" db="EMBL/GenBank/DDBJ databases">
        <title>A platform for efficient transgenesis in Macrostomum lignano, a flatworm model organism for stem cell research.</title>
        <authorList>
            <person name="Berezikov E."/>
        </authorList>
    </citation>
    <scope>NUCLEOTIDE SEQUENCE [LARGE SCALE GENOMIC DNA]</scope>
    <source>
        <strain evidence="2">DV1</strain>
        <tissue evidence="2">Whole organism</tissue>
    </source>
</reference>
<gene>
    <name evidence="2" type="ORF">BOX15_Mlig003719g4</name>
</gene>
<name>A0A267EIC5_9PLAT</name>
<proteinExistence type="predicted"/>
<organism evidence="2 3">
    <name type="scientific">Macrostomum lignano</name>
    <dbReference type="NCBI Taxonomy" id="282301"/>
    <lineage>
        <taxon>Eukaryota</taxon>
        <taxon>Metazoa</taxon>
        <taxon>Spiralia</taxon>
        <taxon>Lophotrochozoa</taxon>
        <taxon>Platyhelminthes</taxon>
        <taxon>Rhabditophora</taxon>
        <taxon>Macrostomorpha</taxon>
        <taxon>Macrostomida</taxon>
        <taxon>Macrostomidae</taxon>
        <taxon>Macrostomum</taxon>
    </lineage>
</organism>
<evidence type="ECO:0000256" key="1">
    <source>
        <dbReference type="SAM" id="Phobius"/>
    </source>
</evidence>
<dbReference type="AlphaFoldDB" id="A0A267EIC5"/>
<dbReference type="EMBL" id="NIVC01002133">
    <property type="protein sequence ID" value="PAA60599.1"/>
    <property type="molecule type" value="Genomic_DNA"/>
</dbReference>
<keyword evidence="1" id="KW-1133">Transmembrane helix</keyword>
<feature type="transmembrane region" description="Helical" evidence="1">
    <location>
        <begin position="12"/>
        <end position="30"/>
    </location>
</feature>